<name>I0IDE8_PHYMF</name>
<dbReference type="HOGENOM" id="CLU_038123_1_1_0"/>
<dbReference type="Gene3D" id="3.40.50.150">
    <property type="entry name" value="Vaccinia Virus protein VP39"/>
    <property type="match status" value="1"/>
</dbReference>
<dbReference type="eggNOG" id="COG2890">
    <property type="taxonomic scope" value="Bacteria"/>
</dbReference>
<feature type="domain" description="THUMP-like" evidence="1">
    <location>
        <begin position="328"/>
        <end position="399"/>
    </location>
</feature>
<evidence type="ECO:0000313" key="3">
    <source>
        <dbReference type="Proteomes" id="UP000007881"/>
    </source>
</evidence>
<keyword evidence="3" id="KW-1185">Reference proteome</keyword>
<sequence>MPHADRITAAAAAAGDATLMREASATDASRVASVARLRAGRDPAIVAAALGLAAARAKAEPKFGERAATLLADAEGVEQASSLAVAAAKASRFAAAARPGDPPALDLGCGVGGDLIALAEAGVAAIGIDADPLRAWMAGRNAGVPAAAARIEDLPRGALACRLVHLDPARRAAGRRLRGLGAMLPGPAAVRASLAAAAGGCVKLAPGVDRAEAATLAAPGAPAELGFVSASAGGRSTLVQALLWTGRLAGTATRSASLVRPGGVLHRAGEPSTDLGTAPPAGLLLVPDPALERAELLPTLGLPELAPGLGVLTADALPADAGDAAWLTAFELLEELAFRPEKVAARLRALDAGEVTVKTRGRACEPDALARRWSGAGEAALVVLVLRLGRSVRAMICRRADADATA</sequence>
<dbReference type="STRING" id="1142394.PSMK_11270"/>
<dbReference type="PATRIC" id="fig|1142394.8.peg.1162"/>
<dbReference type="InterPro" id="IPR041497">
    <property type="entry name" value="Thump-like"/>
</dbReference>
<dbReference type="AlphaFoldDB" id="I0IDE8"/>
<reference evidence="2 3" key="1">
    <citation type="submission" date="2012-02" db="EMBL/GenBank/DDBJ databases">
        <title>Complete genome sequence of Phycisphaera mikurensis NBRC 102666.</title>
        <authorList>
            <person name="Ankai A."/>
            <person name="Hosoyama A."/>
            <person name="Terui Y."/>
            <person name="Sekine M."/>
            <person name="Fukai R."/>
            <person name="Kato Y."/>
            <person name="Nakamura S."/>
            <person name="Yamada-Narita S."/>
            <person name="Kawakoshi A."/>
            <person name="Fukunaga Y."/>
            <person name="Yamazaki S."/>
            <person name="Fujita N."/>
        </authorList>
    </citation>
    <scope>NUCLEOTIDE SEQUENCE [LARGE SCALE GENOMIC DNA]</scope>
    <source>
        <strain evidence="3">NBRC 102666 / KCTC 22515 / FYK2301M01</strain>
    </source>
</reference>
<dbReference type="Proteomes" id="UP000007881">
    <property type="component" value="Chromosome"/>
</dbReference>
<evidence type="ECO:0000259" key="1">
    <source>
        <dbReference type="Pfam" id="PF18096"/>
    </source>
</evidence>
<dbReference type="Pfam" id="PF18096">
    <property type="entry name" value="Thump_like"/>
    <property type="match status" value="1"/>
</dbReference>
<proteinExistence type="predicted"/>
<dbReference type="RefSeq" id="WP_014436505.1">
    <property type="nucleotide sequence ID" value="NC_017080.1"/>
</dbReference>
<organism evidence="2 3">
    <name type="scientific">Phycisphaera mikurensis (strain NBRC 102666 / KCTC 22515 / FYK2301M01)</name>
    <dbReference type="NCBI Taxonomy" id="1142394"/>
    <lineage>
        <taxon>Bacteria</taxon>
        <taxon>Pseudomonadati</taxon>
        <taxon>Planctomycetota</taxon>
        <taxon>Phycisphaerae</taxon>
        <taxon>Phycisphaerales</taxon>
        <taxon>Phycisphaeraceae</taxon>
        <taxon>Phycisphaera</taxon>
    </lineage>
</organism>
<dbReference type="InterPro" id="IPR029063">
    <property type="entry name" value="SAM-dependent_MTases_sf"/>
</dbReference>
<evidence type="ECO:0000313" key="2">
    <source>
        <dbReference type="EMBL" id="BAM03286.1"/>
    </source>
</evidence>
<accession>I0IDE8</accession>
<dbReference type="EMBL" id="AP012338">
    <property type="protein sequence ID" value="BAM03286.1"/>
    <property type="molecule type" value="Genomic_DNA"/>
</dbReference>
<dbReference type="OrthoDB" id="9810570at2"/>
<dbReference type="SUPFAM" id="SSF53335">
    <property type="entry name" value="S-adenosyl-L-methionine-dependent methyltransferases"/>
    <property type="match status" value="1"/>
</dbReference>
<protein>
    <recommendedName>
        <fullName evidence="1">THUMP-like domain-containing protein</fullName>
    </recommendedName>
</protein>
<gene>
    <name evidence="2" type="ordered locus">PSMK_11270</name>
</gene>
<dbReference type="KEGG" id="phm:PSMK_11270"/>